<evidence type="ECO:0000256" key="3">
    <source>
        <dbReference type="SAM" id="SignalP"/>
    </source>
</evidence>
<keyword evidence="5" id="KW-1185">Reference proteome</keyword>
<evidence type="ECO:0008006" key="6">
    <source>
        <dbReference type="Google" id="ProtNLM"/>
    </source>
</evidence>
<sequence length="333" mass="35847">MKKNIFGLILLCFGTQAMSAPNEVEIESAWAAAEKAQVVGPTKVTIANQADISIPKGFSFIPKQEAQLTMTAMGNGIDEDLQGLIVPTDASQAGMYTIDYSAEGYIKDDDAKDLNAKDILADYKEGTEQGNKERVAKGFPAMELSGWAQEPVYDEKLHRLTWALKANDKGIAPSDEDTINHQTRLLGREGVISITWLASLKDLNAANKSQIDAITAGVQYVDGKKYENFSASAGDKVAEYGLAALITGAAAKKLGLFAIIAAFLAKFAKFGIIALFAAFPIFKRLFKKKDLPASESSTHAESKNSAESEQQTPPASATTEAQAQQELKDTTKL</sequence>
<feature type="chain" id="PRO_5035304476" description="Membrane-anchored protein" evidence="3">
    <location>
        <begin position="20"/>
        <end position="333"/>
    </location>
</feature>
<protein>
    <recommendedName>
        <fullName evidence="6">Membrane-anchored protein</fullName>
    </recommendedName>
</protein>
<dbReference type="AlphaFoldDB" id="A0A8J3G0L0"/>
<comment type="caution">
    <text evidence="4">The sequence shown here is derived from an EMBL/GenBank/DDBJ whole genome shotgun (WGS) entry which is preliminary data.</text>
</comment>
<proteinExistence type="predicted"/>
<dbReference type="Pfam" id="PF09935">
    <property type="entry name" value="DUF2167"/>
    <property type="match status" value="1"/>
</dbReference>
<organism evidence="4 5">
    <name type="scientific">Formosimonas limnophila</name>
    <dbReference type="NCBI Taxonomy" id="1384487"/>
    <lineage>
        <taxon>Bacteria</taxon>
        <taxon>Pseudomonadati</taxon>
        <taxon>Pseudomonadota</taxon>
        <taxon>Betaproteobacteria</taxon>
        <taxon>Burkholderiales</taxon>
        <taxon>Burkholderiaceae</taxon>
        <taxon>Formosimonas</taxon>
    </lineage>
</organism>
<evidence type="ECO:0000256" key="1">
    <source>
        <dbReference type="SAM" id="MobiDB-lite"/>
    </source>
</evidence>
<keyword evidence="2" id="KW-0472">Membrane</keyword>
<name>A0A8J3G0L0_9BURK</name>
<reference evidence="4" key="1">
    <citation type="journal article" date="2014" name="Int. J. Syst. Evol. Microbiol.">
        <title>Complete genome sequence of Corynebacterium casei LMG S-19264T (=DSM 44701T), isolated from a smear-ripened cheese.</title>
        <authorList>
            <consortium name="US DOE Joint Genome Institute (JGI-PGF)"/>
            <person name="Walter F."/>
            <person name="Albersmeier A."/>
            <person name="Kalinowski J."/>
            <person name="Ruckert C."/>
        </authorList>
    </citation>
    <scope>NUCLEOTIDE SEQUENCE</scope>
    <source>
        <strain evidence="4">KCTC 32501</strain>
    </source>
</reference>
<dbReference type="RefSeq" id="WP_189492789.1">
    <property type="nucleotide sequence ID" value="NZ_BMZG01000005.1"/>
</dbReference>
<accession>A0A8J3G0L0</accession>
<keyword evidence="2" id="KW-1133">Transmembrane helix</keyword>
<evidence type="ECO:0000313" key="4">
    <source>
        <dbReference type="EMBL" id="GHA71760.1"/>
    </source>
</evidence>
<feature type="transmembrane region" description="Helical" evidence="2">
    <location>
        <begin position="254"/>
        <end position="279"/>
    </location>
</feature>
<feature type="compositionally biased region" description="Basic and acidic residues" evidence="1">
    <location>
        <begin position="296"/>
        <end position="306"/>
    </location>
</feature>
<dbReference type="EMBL" id="BMZG01000005">
    <property type="protein sequence ID" value="GHA71760.1"/>
    <property type="molecule type" value="Genomic_DNA"/>
</dbReference>
<dbReference type="InterPro" id="IPR018682">
    <property type="entry name" value="DUF2167_membr"/>
</dbReference>
<keyword evidence="3" id="KW-0732">Signal</keyword>
<feature type="compositionally biased region" description="Low complexity" evidence="1">
    <location>
        <begin position="310"/>
        <end position="325"/>
    </location>
</feature>
<dbReference type="Proteomes" id="UP000614287">
    <property type="component" value="Unassembled WGS sequence"/>
</dbReference>
<feature type="signal peptide" evidence="3">
    <location>
        <begin position="1"/>
        <end position="19"/>
    </location>
</feature>
<evidence type="ECO:0000256" key="2">
    <source>
        <dbReference type="SAM" id="Phobius"/>
    </source>
</evidence>
<gene>
    <name evidence="4" type="ORF">GCM10009007_10830</name>
</gene>
<feature type="region of interest" description="Disordered" evidence="1">
    <location>
        <begin position="296"/>
        <end position="333"/>
    </location>
</feature>
<reference evidence="4" key="2">
    <citation type="submission" date="2020-09" db="EMBL/GenBank/DDBJ databases">
        <authorList>
            <person name="Sun Q."/>
            <person name="Kim S."/>
        </authorList>
    </citation>
    <scope>NUCLEOTIDE SEQUENCE</scope>
    <source>
        <strain evidence="4">KCTC 32501</strain>
    </source>
</reference>
<evidence type="ECO:0000313" key="5">
    <source>
        <dbReference type="Proteomes" id="UP000614287"/>
    </source>
</evidence>
<keyword evidence="2" id="KW-0812">Transmembrane</keyword>